<keyword evidence="10" id="KW-1185">Reference proteome</keyword>
<evidence type="ECO:0000313" key="9">
    <source>
        <dbReference type="EMBL" id="OZY85072.1"/>
    </source>
</evidence>
<dbReference type="SMART" id="SM00363">
    <property type="entry name" value="S4"/>
    <property type="match status" value="1"/>
</dbReference>
<organism evidence="9 10">
    <name type="scientific">Cellvibrio mixtus</name>
    <dbReference type="NCBI Taxonomy" id="39650"/>
    <lineage>
        <taxon>Bacteria</taxon>
        <taxon>Pseudomonadati</taxon>
        <taxon>Pseudomonadota</taxon>
        <taxon>Gammaproteobacteria</taxon>
        <taxon>Cellvibrionales</taxon>
        <taxon>Cellvibrionaceae</taxon>
        <taxon>Cellvibrio</taxon>
    </lineage>
</organism>
<dbReference type="NCBIfam" id="TIGR00093">
    <property type="entry name" value="pseudouridine synthase"/>
    <property type="match status" value="1"/>
</dbReference>
<feature type="domain" description="RNA-binding S4" evidence="8">
    <location>
        <begin position="1"/>
        <end position="63"/>
    </location>
</feature>
<dbReference type="Gene3D" id="3.30.70.580">
    <property type="entry name" value="Pseudouridine synthase I, catalytic domain, N-terminal subdomain"/>
    <property type="match status" value="1"/>
</dbReference>
<dbReference type="InterPro" id="IPR050343">
    <property type="entry name" value="RsuA_PseudoU_synthase"/>
</dbReference>
<dbReference type="InterPro" id="IPR006145">
    <property type="entry name" value="PsdUridine_synth_RsuA/RluA"/>
</dbReference>
<dbReference type="InterPro" id="IPR002942">
    <property type="entry name" value="S4_RNA-bd"/>
</dbReference>
<dbReference type="CDD" id="cd02553">
    <property type="entry name" value="PseudoU_synth_RsuA"/>
    <property type="match status" value="1"/>
</dbReference>
<dbReference type="SUPFAM" id="SSF55120">
    <property type="entry name" value="Pseudouridine synthase"/>
    <property type="match status" value="1"/>
</dbReference>
<dbReference type="InterPro" id="IPR042092">
    <property type="entry name" value="PsdUridine_s_RsuA/RluB/E/F_cat"/>
</dbReference>
<dbReference type="GO" id="GO:0000455">
    <property type="term" value="P:enzyme-directed rRNA pseudouridine synthesis"/>
    <property type="evidence" value="ECO:0007669"/>
    <property type="project" value="UniProtKB-ARBA"/>
</dbReference>
<evidence type="ECO:0000256" key="3">
    <source>
        <dbReference type="ARBA" id="ARBA00023235"/>
    </source>
</evidence>
<dbReference type="InterPro" id="IPR020103">
    <property type="entry name" value="PsdUridine_synth_cat_dom_sf"/>
</dbReference>
<dbReference type="AlphaFoldDB" id="A0A266Q5G1"/>
<dbReference type="PROSITE" id="PS50889">
    <property type="entry name" value="S4"/>
    <property type="match status" value="1"/>
</dbReference>
<dbReference type="Gene3D" id="3.30.70.1560">
    <property type="entry name" value="Alpha-L RNA-binding motif"/>
    <property type="match status" value="1"/>
</dbReference>
<name>A0A266Q5G1_9GAMM</name>
<comment type="caution">
    <text evidence="9">The sequence shown here is derived from an EMBL/GenBank/DDBJ whole genome shotgun (WGS) entry which is preliminary data.</text>
</comment>
<dbReference type="RefSeq" id="WP_094985997.1">
    <property type="nucleotide sequence ID" value="NZ_NHNI01000002.1"/>
</dbReference>
<dbReference type="FunFam" id="3.30.70.1560:FF:000001">
    <property type="entry name" value="Pseudouridine synthase"/>
    <property type="match status" value="1"/>
</dbReference>
<evidence type="ECO:0000256" key="7">
    <source>
        <dbReference type="RuleBase" id="RU003887"/>
    </source>
</evidence>
<keyword evidence="3 7" id="KW-0413">Isomerase</keyword>
<reference evidence="10" key="1">
    <citation type="submission" date="2017-05" db="EMBL/GenBank/DDBJ databases">
        <authorList>
            <person name="Barney B.M."/>
        </authorList>
    </citation>
    <scope>NUCLEOTIDE SEQUENCE [LARGE SCALE GENOMIC DNA]</scope>
    <source>
        <strain evidence="10">PSBB022</strain>
    </source>
</reference>
<evidence type="ECO:0000256" key="6">
    <source>
        <dbReference type="PROSITE-ProRule" id="PRU00182"/>
    </source>
</evidence>
<dbReference type="EC" id="5.4.99.-" evidence="7"/>
<protein>
    <recommendedName>
        <fullName evidence="7">Pseudouridine synthase</fullName>
        <ecNumber evidence="7">5.4.99.-</ecNumber>
    </recommendedName>
</protein>
<evidence type="ECO:0000259" key="8">
    <source>
        <dbReference type="SMART" id="SM00363"/>
    </source>
</evidence>
<dbReference type="Pfam" id="PF00849">
    <property type="entry name" value="PseudoU_synth_2"/>
    <property type="match status" value="1"/>
</dbReference>
<accession>A0A266Q5G1</accession>
<comment type="similarity">
    <text evidence="1 7">Belongs to the pseudouridine synthase RsuA family.</text>
</comment>
<gene>
    <name evidence="9" type="ORF">CBP51_18185</name>
</gene>
<comment type="catalytic activity">
    <reaction evidence="4">
        <text>uridine(516) in 16S rRNA = pseudouridine(516) in 16S rRNA</text>
        <dbReference type="Rhea" id="RHEA:38867"/>
        <dbReference type="Rhea" id="RHEA-COMP:10089"/>
        <dbReference type="Rhea" id="RHEA-COMP:10090"/>
        <dbReference type="ChEBI" id="CHEBI:65314"/>
        <dbReference type="ChEBI" id="CHEBI:65315"/>
        <dbReference type="EC" id="5.4.99.19"/>
    </reaction>
</comment>
<evidence type="ECO:0000256" key="1">
    <source>
        <dbReference type="ARBA" id="ARBA00008348"/>
    </source>
</evidence>
<dbReference type="Gene3D" id="3.10.290.10">
    <property type="entry name" value="RNA-binding S4 domain"/>
    <property type="match status" value="1"/>
</dbReference>
<dbReference type="EMBL" id="NHNI01000002">
    <property type="protein sequence ID" value="OZY85072.1"/>
    <property type="molecule type" value="Genomic_DNA"/>
</dbReference>
<dbReference type="NCBIfam" id="NF008097">
    <property type="entry name" value="PRK10839.1"/>
    <property type="match status" value="1"/>
</dbReference>
<evidence type="ECO:0000313" key="10">
    <source>
        <dbReference type="Proteomes" id="UP000216101"/>
    </source>
</evidence>
<dbReference type="PANTHER" id="PTHR47683">
    <property type="entry name" value="PSEUDOURIDINE SYNTHASE FAMILY PROTEIN-RELATED"/>
    <property type="match status" value="1"/>
</dbReference>
<evidence type="ECO:0000256" key="4">
    <source>
        <dbReference type="ARBA" id="ARBA00036749"/>
    </source>
</evidence>
<dbReference type="GO" id="GO:0160136">
    <property type="term" value="F:16S rRNA pseudouridine(516) synthase activity"/>
    <property type="evidence" value="ECO:0007669"/>
    <property type="project" value="UniProtKB-EC"/>
</dbReference>
<dbReference type="PROSITE" id="PS01149">
    <property type="entry name" value="PSI_RSU"/>
    <property type="match status" value="1"/>
</dbReference>
<sequence>MRLDKFVSQCTDFSRAQTHQAIKQGRISVDDLIAHKADMKLTGSETVLLDGQIVAPRSIRYLMLHKPVGYICANSDGQHPVVIDLLDLPHRQELQIVGRLDIDTTGLVLLTDDGQWNHRITSPRHECQKTYRVTTANPIDSEVIDLFAQGVQLNGEKAPTRPAQLELLTPHEARLQIHEGKYHQVKRMFAAVGNRVTGLHRETIGTIALDANLPEGAYRHLTSDEIQSIYL</sequence>
<dbReference type="CDD" id="cd00165">
    <property type="entry name" value="S4"/>
    <property type="match status" value="1"/>
</dbReference>
<evidence type="ECO:0000256" key="5">
    <source>
        <dbReference type="ARBA" id="ARBA00037590"/>
    </source>
</evidence>
<dbReference type="GO" id="GO:0005829">
    <property type="term" value="C:cytosol"/>
    <property type="evidence" value="ECO:0007669"/>
    <property type="project" value="UniProtKB-ARBA"/>
</dbReference>
<dbReference type="PANTHER" id="PTHR47683:SF4">
    <property type="entry name" value="PSEUDOURIDINE SYNTHASE"/>
    <property type="match status" value="1"/>
</dbReference>
<dbReference type="InterPro" id="IPR020094">
    <property type="entry name" value="TruA/RsuA/RluB/E/F_N"/>
</dbReference>
<dbReference type="Proteomes" id="UP000216101">
    <property type="component" value="Unassembled WGS sequence"/>
</dbReference>
<proteinExistence type="inferred from homology"/>
<keyword evidence="2 6" id="KW-0694">RNA-binding</keyword>
<comment type="function">
    <text evidence="5">Responsible for synthesis of pseudouridine from uracil-516 in 16S ribosomal RNA.</text>
</comment>
<dbReference type="GO" id="GO:0003723">
    <property type="term" value="F:RNA binding"/>
    <property type="evidence" value="ECO:0007669"/>
    <property type="project" value="UniProtKB-KW"/>
</dbReference>
<dbReference type="InterPro" id="IPR018496">
    <property type="entry name" value="PsdUridine_synth_RsuA/RluB_CS"/>
</dbReference>
<evidence type="ECO:0000256" key="2">
    <source>
        <dbReference type="ARBA" id="ARBA00022884"/>
    </source>
</evidence>
<dbReference type="SUPFAM" id="SSF55174">
    <property type="entry name" value="Alpha-L RNA-binding motif"/>
    <property type="match status" value="1"/>
</dbReference>
<dbReference type="InterPro" id="IPR000748">
    <property type="entry name" value="PsdUridine_synth_RsuA/RluB/E/F"/>
</dbReference>
<dbReference type="InterPro" id="IPR036986">
    <property type="entry name" value="S4_RNA-bd_sf"/>
</dbReference>